<dbReference type="RefSeq" id="WP_169497135.1">
    <property type="nucleotide sequence ID" value="NZ_JABBFZ010000003.1"/>
</dbReference>
<comment type="cofactor">
    <cofactor evidence="1">
        <name>Mg(2+)</name>
        <dbReference type="ChEBI" id="CHEBI:18420"/>
    </cofactor>
</comment>
<evidence type="ECO:0000259" key="7">
    <source>
        <dbReference type="Pfam" id="PF00408"/>
    </source>
</evidence>
<dbReference type="Gene3D" id="3.30.310.50">
    <property type="entry name" value="Alpha-D-phosphohexomutase, C-terminal domain"/>
    <property type="match status" value="1"/>
</dbReference>
<keyword evidence="6" id="KW-0413">Isomerase</keyword>
<dbReference type="InterPro" id="IPR005843">
    <property type="entry name" value="A-D-PHexomutase_C"/>
</dbReference>
<name>A0A7X9ZXQ9_9BURK</name>
<dbReference type="Pfam" id="PF02880">
    <property type="entry name" value="PGM_PMM_III"/>
    <property type="match status" value="1"/>
</dbReference>
<keyword evidence="5" id="KW-0460">Magnesium</keyword>
<dbReference type="InterPro" id="IPR016055">
    <property type="entry name" value="A-D-PHexomutase_a/b/a-I/II/III"/>
</dbReference>
<dbReference type="Pfam" id="PF00408">
    <property type="entry name" value="PGM_PMM_IV"/>
    <property type="match status" value="1"/>
</dbReference>
<dbReference type="SUPFAM" id="SSF55957">
    <property type="entry name" value="Phosphoglucomutase, C-terminal domain"/>
    <property type="match status" value="1"/>
</dbReference>
<feature type="domain" description="Alpha-D-phosphohexomutase alpha/beta/alpha" evidence="8">
    <location>
        <begin position="5"/>
        <end position="142"/>
    </location>
</feature>
<dbReference type="Gene3D" id="3.40.120.10">
    <property type="entry name" value="Alpha-D-Glucose-1,6-Bisphosphate, subunit A, domain 3"/>
    <property type="match status" value="3"/>
</dbReference>
<dbReference type="InterPro" id="IPR005846">
    <property type="entry name" value="A-D-PHexomutase_a/b/a-III"/>
</dbReference>
<dbReference type="PRINTS" id="PR00509">
    <property type="entry name" value="PGMPMM"/>
</dbReference>
<keyword evidence="3" id="KW-0597">Phosphoprotein</keyword>
<feature type="domain" description="Alpha-D-phosphohexomutase alpha/beta/alpha" evidence="10">
    <location>
        <begin position="261"/>
        <end position="368"/>
    </location>
</feature>
<evidence type="ECO:0000256" key="6">
    <source>
        <dbReference type="ARBA" id="ARBA00023235"/>
    </source>
</evidence>
<dbReference type="Pfam" id="PF02879">
    <property type="entry name" value="PGM_PMM_II"/>
    <property type="match status" value="1"/>
</dbReference>
<dbReference type="InterPro" id="IPR005844">
    <property type="entry name" value="A-D-PHexomutase_a/b/a-I"/>
</dbReference>
<dbReference type="GO" id="GO:0016868">
    <property type="term" value="F:intramolecular phosphotransferase activity"/>
    <property type="evidence" value="ECO:0007669"/>
    <property type="project" value="InterPro"/>
</dbReference>
<evidence type="ECO:0000256" key="1">
    <source>
        <dbReference type="ARBA" id="ARBA00001946"/>
    </source>
</evidence>
<dbReference type="InterPro" id="IPR005845">
    <property type="entry name" value="A-D-PHexomutase_a/b/a-II"/>
</dbReference>
<comment type="caution">
    <text evidence="11">The sequence shown here is derived from an EMBL/GenBank/DDBJ whole genome shotgun (WGS) entry which is preliminary data.</text>
</comment>
<dbReference type="CDD" id="cd03089">
    <property type="entry name" value="PMM_PGM"/>
    <property type="match status" value="1"/>
</dbReference>
<evidence type="ECO:0000313" key="12">
    <source>
        <dbReference type="Proteomes" id="UP000583127"/>
    </source>
</evidence>
<evidence type="ECO:0000256" key="5">
    <source>
        <dbReference type="ARBA" id="ARBA00022842"/>
    </source>
</evidence>
<proteinExistence type="inferred from homology"/>
<feature type="domain" description="Alpha-D-phosphohexomutase alpha/beta/alpha" evidence="9">
    <location>
        <begin position="158"/>
        <end position="256"/>
    </location>
</feature>
<keyword evidence="4" id="KW-0479">Metal-binding</keyword>
<evidence type="ECO:0000259" key="10">
    <source>
        <dbReference type="Pfam" id="PF02880"/>
    </source>
</evidence>
<sequence length="464" mass="50676">MISKSIFKAYDIRGVIGKTLDTDAARSIGRAFGSEVRAQGGDAVVVARDGRLSGPELIQALSEGLRAAGVDVVNVGMVPTPVGYFAASVPLKLASGERRVDSCIVVTGSHNPPDYNGFKMVLRGAAIYGEQILALHQRIVDENFAQGSGSYTEYDISDAYLERITSDVKIARPIKIVVDTGNGVAGALAPKLFKKLGCELVELFTEVDGNFPNHHPDPAHPENLEDVIRALKETDAEIGFAFDGDGDRLGVVTKDGQIIYPDRQLMLFAEEVLSRNKGAQIIYDVKCTRNLAKWVKDKGGEPLMWKTGHSLVKAKLRETGAPLAGEMSGHVFFKDRWYGFDDGLYTGARLLEILTRVADPSKLLNSLPNSHSTPELQLKLEEGENFELIARLQQNAKFTGADDVVKIDGLRVEYPDGFGLARSSNTTPVVVMRFEADNDAALKRIQDDFRRVILAEKADAKLPF</sequence>
<dbReference type="SUPFAM" id="SSF53738">
    <property type="entry name" value="Phosphoglucomutase, first 3 domains"/>
    <property type="match status" value="3"/>
</dbReference>
<dbReference type="PANTHER" id="PTHR43771:SF2">
    <property type="entry name" value="PHOSPHOMANNOMUTASE_PHOSPHOGLUCOMUTASE"/>
    <property type="match status" value="1"/>
</dbReference>
<dbReference type="AlphaFoldDB" id="A0A7X9ZXQ9"/>
<evidence type="ECO:0000256" key="3">
    <source>
        <dbReference type="ARBA" id="ARBA00022553"/>
    </source>
</evidence>
<dbReference type="GO" id="GO:0046872">
    <property type="term" value="F:metal ion binding"/>
    <property type="evidence" value="ECO:0007669"/>
    <property type="project" value="UniProtKB-KW"/>
</dbReference>
<gene>
    <name evidence="11" type="ORF">HHL14_08455</name>
</gene>
<accession>A0A7X9ZXQ9</accession>
<dbReference type="GO" id="GO:0005975">
    <property type="term" value="P:carbohydrate metabolic process"/>
    <property type="evidence" value="ECO:0007669"/>
    <property type="project" value="InterPro"/>
</dbReference>
<feature type="domain" description="Alpha-D-phosphohexomutase C-terminal" evidence="7">
    <location>
        <begin position="375"/>
        <end position="451"/>
    </location>
</feature>
<evidence type="ECO:0000259" key="8">
    <source>
        <dbReference type="Pfam" id="PF02878"/>
    </source>
</evidence>
<keyword evidence="12" id="KW-1185">Reference proteome</keyword>
<dbReference type="PANTHER" id="PTHR43771">
    <property type="entry name" value="PHOSPHOMANNOMUTASE"/>
    <property type="match status" value="1"/>
</dbReference>
<evidence type="ECO:0000313" key="11">
    <source>
        <dbReference type="EMBL" id="NML30865.1"/>
    </source>
</evidence>
<evidence type="ECO:0000256" key="4">
    <source>
        <dbReference type="ARBA" id="ARBA00022723"/>
    </source>
</evidence>
<dbReference type="InterPro" id="IPR005841">
    <property type="entry name" value="Alpha-D-phosphohexomutase_SF"/>
</dbReference>
<protein>
    <submittedName>
        <fullName evidence="11">Phosphomannomutase/phosphoglucomutase</fullName>
    </submittedName>
</protein>
<evidence type="ECO:0000256" key="2">
    <source>
        <dbReference type="ARBA" id="ARBA00010231"/>
    </source>
</evidence>
<dbReference type="EMBL" id="JABBFZ010000003">
    <property type="protein sequence ID" value="NML30865.1"/>
    <property type="molecule type" value="Genomic_DNA"/>
</dbReference>
<evidence type="ECO:0000259" key="9">
    <source>
        <dbReference type="Pfam" id="PF02879"/>
    </source>
</evidence>
<comment type="similarity">
    <text evidence="2">Belongs to the phosphohexose mutase family.</text>
</comment>
<organism evidence="11 12">
    <name type="scientific">Paraburkholderia antibiotica</name>
    <dbReference type="NCBI Taxonomy" id="2728839"/>
    <lineage>
        <taxon>Bacteria</taxon>
        <taxon>Pseudomonadati</taxon>
        <taxon>Pseudomonadota</taxon>
        <taxon>Betaproteobacteria</taxon>
        <taxon>Burkholderiales</taxon>
        <taxon>Burkholderiaceae</taxon>
        <taxon>Paraburkholderia</taxon>
    </lineage>
</organism>
<dbReference type="InterPro" id="IPR036900">
    <property type="entry name" value="A-D-PHexomutase_C_sf"/>
</dbReference>
<reference evidence="11 12" key="1">
    <citation type="submission" date="2020-04" db="EMBL/GenBank/DDBJ databases">
        <title>Paraburkholderia sp. G-4-1-8 isolated from soil.</title>
        <authorList>
            <person name="Dahal R.H."/>
        </authorList>
    </citation>
    <scope>NUCLEOTIDE SEQUENCE [LARGE SCALE GENOMIC DNA]</scope>
    <source>
        <strain evidence="11 12">G-4-1-8</strain>
    </source>
</reference>
<dbReference type="Pfam" id="PF02878">
    <property type="entry name" value="PGM_PMM_I"/>
    <property type="match status" value="1"/>
</dbReference>
<dbReference type="Proteomes" id="UP000583127">
    <property type="component" value="Unassembled WGS sequence"/>
</dbReference>